<sequence>MDNFAQHLASGELDLLLENTGEIVLPNGSTRTYSLQTIEPTLATDASGISFASDIELTREPSSSQPNEATED</sequence>
<reference evidence="2 3" key="1">
    <citation type="submission" date="2015-04" db="EMBL/GenBank/DDBJ databases">
        <title>The draft genome sequence of Erythrobacr gangjinensis K7-2.</title>
        <authorList>
            <person name="Zhuang L."/>
            <person name="Liu Y."/>
            <person name="Shao Z."/>
        </authorList>
    </citation>
    <scope>NUCLEOTIDE SEQUENCE [LARGE SCALE GENOMIC DNA]</scope>
    <source>
        <strain evidence="2 3">K7-2</strain>
    </source>
</reference>
<name>A0A0G9MRN5_9SPHN</name>
<feature type="compositionally biased region" description="Polar residues" evidence="1">
    <location>
        <begin position="60"/>
        <end position="72"/>
    </location>
</feature>
<feature type="region of interest" description="Disordered" evidence="1">
    <location>
        <begin position="53"/>
        <end position="72"/>
    </location>
</feature>
<dbReference type="Proteomes" id="UP000053070">
    <property type="component" value="Unassembled WGS sequence"/>
</dbReference>
<evidence type="ECO:0000313" key="2">
    <source>
        <dbReference type="EMBL" id="KLE31983.1"/>
    </source>
</evidence>
<protein>
    <submittedName>
        <fullName evidence="2">Uncharacterized protein</fullName>
    </submittedName>
</protein>
<dbReference type="AlphaFoldDB" id="A0A0G9MRN5"/>
<evidence type="ECO:0000313" key="3">
    <source>
        <dbReference type="Proteomes" id="UP000053070"/>
    </source>
</evidence>
<proteinExistence type="predicted"/>
<gene>
    <name evidence="2" type="ORF">AAW01_11150</name>
</gene>
<evidence type="ECO:0000256" key="1">
    <source>
        <dbReference type="SAM" id="MobiDB-lite"/>
    </source>
</evidence>
<dbReference type="KEGG" id="egn:BMF35_a1229"/>
<accession>A0A0G9MRN5</accession>
<comment type="caution">
    <text evidence="2">The sequence shown here is derived from an EMBL/GenBank/DDBJ whole genome shotgun (WGS) entry which is preliminary data.</text>
</comment>
<keyword evidence="3" id="KW-1185">Reference proteome</keyword>
<dbReference type="EMBL" id="LBHC01000002">
    <property type="protein sequence ID" value="KLE31983.1"/>
    <property type="molecule type" value="Genomic_DNA"/>
</dbReference>
<organism evidence="2 3">
    <name type="scientific">Aurantiacibacter gangjinensis</name>
    <dbReference type="NCBI Taxonomy" id="502682"/>
    <lineage>
        <taxon>Bacteria</taxon>
        <taxon>Pseudomonadati</taxon>
        <taxon>Pseudomonadota</taxon>
        <taxon>Alphaproteobacteria</taxon>
        <taxon>Sphingomonadales</taxon>
        <taxon>Erythrobacteraceae</taxon>
        <taxon>Aurantiacibacter</taxon>
    </lineage>
</organism>
<dbReference type="PATRIC" id="fig|502682.8.peg.2272"/>